<dbReference type="KEGG" id="bhg:I6G56_08850"/>
<name>A0A7T2U3Q6_9BURK</name>
<feature type="domain" description="Phage tail assembly chaperone-like" evidence="2">
    <location>
        <begin position="77"/>
        <end position="132"/>
    </location>
</feature>
<evidence type="ECO:0000313" key="4">
    <source>
        <dbReference type="Proteomes" id="UP000594943"/>
    </source>
</evidence>
<dbReference type="EMBL" id="CP065686">
    <property type="protein sequence ID" value="QPS45142.1"/>
    <property type="molecule type" value="Genomic_DNA"/>
</dbReference>
<organism evidence="3 4">
    <name type="scientific">Burkholderia humptydooensis</name>
    <dbReference type="NCBI Taxonomy" id="430531"/>
    <lineage>
        <taxon>Bacteria</taxon>
        <taxon>Pseudomonadati</taxon>
        <taxon>Pseudomonadota</taxon>
        <taxon>Betaproteobacteria</taxon>
        <taxon>Burkholderiales</taxon>
        <taxon>Burkholderiaceae</taxon>
        <taxon>Burkholderia</taxon>
        <taxon>pseudomallei group</taxon>
    </lineage>
</organism>
<evidence type="ECO:0000313" key="3">
    <source>
        <dbReference type="EMBL" id="QPS45142.1"/>
    </source>
</evidence>
<dbReference type="AlphaFoldDB" id="A0A7T2U3Q6"/>
<gene>
    <name evidence="3" type="ORF">I6G56_08850</name>
</gene>
<accession>A0A7T2U3Q6</accession>
<evidence type="ECO:0000259" key="2">
    <source>
        <dbReference type="Pfam" id="PF16778"/>
    </source>
</evidence>
<evidence type="ECO:0008006" key="5">
    <source>
        <dbReference type="Google" id="ProtNLM"/>
    </source>
</evidence>
<dbReference type="InterPro" id="IPR031893">
    <property type="entry name" value="Phage_tail_APC"/>
</dbReference>
<dbReference type="Pfam" id="PF16778">
    <property type="entry name" value="Phage_tail_APC"/>
    <property type="match status" value="1"/>
</dbReference>
<dbReference type="RefSeq" id="WP_080595031.1">
    <property type="nucleotide sequence ID" value="NZ_CP013380.1"/>
</dbReference>
<dbReference type="Pfam" id="PF09636">
    <property type="entry name" value="XkdW"/>
    <property type="match status" value="1"/>
</dbReference>
<protein>
    <recommendedName>
        <fullName evidence="5">Tail fiber assembly protein</fullName>
    </recommendedName>
</protein>
<reference evidence="3 4" key="1">
    <citation type="submission" date="2020-12" db="EMBL/GenBank/DDBJ databases">
        <title>FDA dAtabase for Regulatory Grade micrObial Sequences (FDA-ARGOS): Supporting development and validation of Infectious Disease Dx tests.</title>
        <authorList>
            <person name="Nelson B."/>
            <person name="Plummer A."/>
            <person name="Tallon L."/>
            <person name="Sadzewicz L."/>
            <person name="Zhao X."/>
            <person name="Boylan J."/>
            <person name="Ott S."/>
            <person name="Bowen H."/>
            <person name="Vavikolanu K."/>
            <person name="Mehta A."/>
            <person name="Aluvathingal J."/>
            <person name="Nadendla S."/>
            <person name="Myers T."/>
            <person name="Yan Y."/>
            <person name="Sichtig H."/>
        </authorList>
    </citation>
    <scope>NUCLEOTIDE SEQUENCE [LARGE SCALE GENOMIC DNA]</scope>
    <source>
        <strain evidence="3 4">FDAARGOS_899</strain>
    </source>
</reference>
<evidence type="ECO:0000259" key="1">
    <source>
        <dbReference type="Pfam" id="PF09636"/>
    </source>
</evidence>
<feature type="domain" description="Bacteriophage SP-beta YorD" evidence="1">
    <location>
        <begin position="7"/>
        <end position="67"/>
    </location>
</feature>
<dbReference type="Proteomes" id="UP000594943">
    <property type="component" value="Chromosome 1"/>
</dbReference>
<sequence length="134" mass="14951">MITNEQLTFCVQQLYPGTANGQDYWIGHAVDANGNQRAPAAIFRWGRTDLRPPAPSEIGPLWAQYERAFNSMKADRAARNRREALLKAADAAVGRAADAGMDPTPFRKYRQALRDITAQSGYPMSIDWPEEPTI</sequence>
<dbReference type="InterPro" id="IPR019094">
    <property type="entry name" value="Phage_SP-beta_YorD"/>
</dbReference>
<proteinExistence type="predicted"/>